<dbReference type="EMBL" id="OU015569">
    <property type="protein sequence ID" value="CAG5094210.1"/>
    <property type="molecule type" value="Genomic_DNA"/>
</dbReference>
<evidence type="ECO:0000313" key="1">
    <source>
        <dbReference type="EMBL" id="CAG5094210.1"/>
    </source>
</evidence>
<name>A0ABN7SCQ4_OIKDI</name>
<gene>
    <name evidence="1" type="ORF">OKIOD_LOCUS4908</name>
</gene>
<organism evidence="1 2">
    <name type="scientific">Oikopleura dioica</name>
    <name type="common">Tunicate</name>
    <dbReference type="NCBI Taxonomy" id="34765"/>
    <lineage>
        <taxon>Eukaryota</taxon>
        <taxon>Metazoa</taxon>
        <taxon>Chordata</taxon>
        <taxon>Tunicata</taxon>
        <taxon>Appendicularia</taxon>
        <taxon>Copelata</taxon>
        <taxon>Oikopleuridae</taxon>
        <taxon>Oikopleura</taxon>
    </lineage>
</organism>
<dbReference type="Proteomes" id="UP001158576">
    <property type="component" value="Chromosome XSR"/>
</dbReference>
<accession>A0ABN7SCQ4</accession>
<evidence type="ECO:0000313" key="2">
    <source>
        <dbReference type="Proteomes" id="UP001158576"/>
    </source>
</evidence>
<sequence>MQEHPRSVELSELILERMPMDVLTWIAPIVLEQINEDGCSNFDAMTSPLFCRTFLNPHYKRDTILELVGKELEAEINSKPDRLSDVMKIVQKRHDMKYNKKKLEPKATIEFKSSEVEVKFGRSFLFAWTNDEPQGLDLGAARSNLLLFKINRENEERSPKFELVDYHPHDPQQNPERRPFYPLRATAFLPPRDGVFLDSVVLSPDFRKRLFSPDQVTTEIVKGKKILLESESFEQMDFNFSRQRSWRDYVTNPKSVVPMIQEADLFEVHSSGDEEEEEESEEEISPFEKRVVDFGTFLVESSRRRRCLYVHDRGHQTKIPKARKRSIKINKEDDEETTLPTINLEDFRVPEYRDHSENLLPWQSDVGFVIGNKFHLLV</sequence>
<protein>
    <submittedName>
        <fullName evidence="1">Oidioi.mRNA.OKI2018_I69.XSR.g13350.t1.cds</fullName>
    </submittedName>
</protein>
<proteinExistence type="predicted"/>
<reference evidence="1 2" key="1">
    <citation type="submission" date="2021-04" db="EMBL/GenBank/DDBJ databases">
        <authorList>
            <person name="Bliznina A."/>
        </authorList>
    </citation>
    <scope>NUCLEOTIDE SEQUENCE [LARGE SCALE GENOMIC DNA]</scope>
</reference>
<keyword evidence="2" id="KW-1185">Reference proteome</keyword>